<evidence type="ECO:0000256" key="3">
    <source>
        <dbReference type="ARBA" id="ARBA00022723"/>
    </source>
</evidence>
<dbReference type="PANTHER" id="PTHR18952:SF265">
    <property type="entry name" value="CARBONIC ANHYDRASE"/>
    <property type="match status" value="1"/>
</dbReference>
<dbReference type="EC" id="4.2.1.1" evidence="2"/>
<evidence type="ECO:0000259" key="7">
    <source>
        <dbReference type="PROSITE" id="PS51144"/>
    </source>
</evidence>
<dbReference type="InterPro" id="IPR023561">
    <property type="entry name" value="Carbonic_anhydrase_a-class"/>
</dbReference>
<proteinExistence type="inferred from homology"/>
<dbReference type="InterPro" id="IPR041891">
    <property type="entry name" value="Alpha_CA_prokaryot-like"/>
</dbReference>
<feature type="domain" description="Alpha-carbonic anhydrase" evidence="7">
    <location>
        <begin position="1"/>
        <end position="205"/>
    </location>
</feature>
<dbReference type="EMBL" id="JBHTOP010000026">
    <property type="protein sequence ID" value="MFD1672407.1"/>
    <property type="molecule type" value="Genomic_DNA"/>
</dbReference>
<dbReference type="RefSeq" id="WP_125712206.1">
    <property type="nucleotide sequence ID" value="NZ_JBHTOP010000026.1"/>
</dbReference>
<comment type="catalytic activity">
    <reaction evidence="6">
        <text>hydrogencarbonate + H(+) = CO2 + H2O</text>
        <dbReference type="Rhea" id="RHEA:10748"/>
        <dbReference type="ChEBI" id="CHEBI:15377"/>
        <dbReference type="ChEBI" id="CHEBI:15378"/>
        <dbReference type="ChEBI" id="CHEBI:16526"/>
        <dbReference type="ChEBI" id="CHEBI:17544"/>
        <dbReference type="EC" id="4.2.1.1"/>
    </reaction>
</comment>
<evidence type="ECO:0000256" key="6">
    <source>
        <dbReference type="ARBA" id="ARBA00048348"/>
    </source>
</evidence>
<dbReference type="Gene3D" id="3.10.200.10">
    <property type="entry name" value="Alpha carbonic anhydrase"/>
    <property type="match status" value="1"/>
</dbReference>
<dbReference type="CDD" id="cd03124">
    <property type="entry name" value="alpha_CA_prokaryotic_like"/>
    <property type="match status" value="1"/>
</dbReference>
<evidence type="ECO:0000256" key="2">
    <source>
        <dbReference type="ARBA" id="ARBA00012925"/>
    </source>
</evidence>
<gene>
    <name evidence="8" type="ORF">ACFQ5M_09880</name>
</gene>
<comment type="similarity">
    <text evidence="1">Belongs to the alpha-carbonic anhydrase family.</text>
</comment>
<evidence type="ECO:0000313" key="8">
    <source>
        <dbReference type="EMBL" id="MFD1672407.1"/>
    </source>
</evidence>
<evidence type="ECO:0000256" key="5">
    <source>
        <dbReference type="ARBA" id="ARBA00023239"/>
    </source>
</evidence>
<organism evidence="8 9">
    <name type="scientific">Agrilactobacillus yilanensis</name>
    <dbReference type="NCBI Taxonomy" id="2485997"/>
    <lineage>
        <taxon>Bacteria</taxon>
        <taxon>Bacillati</taxon>
        <taxon>Bacillota</taxon>
        <taxon>Bacilli</taxon>
        <taxon>Lactobacillales</taxon>
        <taxon>Lactobacillaceae</taxon>
        <taxon>Agrilactobacillus</taxon>
    </lineage>
</organism>
<reference evidence="9" key="1">
    <citation type="journal article" date="2019" name="Int. J. Syst. Evol. Microbiol.">
        <title>The Global Catalogue of Microorganisms (GCM) 10K type strain sequencing project: providing services to taxonomists for standard genome sequencing and annotation.</title>
        <authorList>
            <consortium name="The Broad Institute Genomics Platform"/>
            <consortium name="The Broad Institute Genome Sequencing Center for Infectious Disease"/>
            <person name="Wu L."/>
            <person name="Ma J."/>
        </authorList>
    </citation>
    <scope>NUCLEOTIDE SEQUENCE [LARGE SCALE GENOMIC DNA]</scope>
    <source>
        <strain evidence="9">CCM 8896</strain>
    </source>
</reference>
<protein>
    <recommendedName>
        <fullName evidence="2">carbonic anhydrase</fullName>
        <ecNumber evidence="2">4.2.1.1</ecNumber>
    </recommendedName>
</protein>
<evidence type="ECO:0000313" key="9">
    <source>
        <dbReference type="Proteomes" id="UP001597267"/>
    </source>
</evidence>
<accession>A0ABW4J880</accession>
<evidence type="ECO:0000256" key="4">
    <source>
        <dbReference type="ARBA" id="ARBA00022833"/>
    </source>
</evidence>
<name>A0ABW4J880_9LACO</name>
<dbReference type="Pfam" id="PF00194">
    <property type="entry name" value="Carb_anhydrase"/>
    <property type="match status" value="1"/>
</dbReference>
<keyword evidence="9" id="KW-1185">Reference proteome</keyword>
<dbReference type="InterPro" id="IPR001148">
    <property type="entry name" value="CA_dom"/>
</dbReference>
<evidence type="ECO:0000256" key="1">
    <source>
        <dbReference type="ARBA" id="ARBA00010718"/>
    </source>
</evidence>
<dbReference type="SUPFAM" id="SSF51069">
    <property type="entry name" value="Carbonic anhydrase"/>
    <property type="match status" value="1"/>
</dbReference>
<dbReference type="PANTHER" id="PTHR18952">
    <property type="entry name" value="CARBONIC ANHYDRASE"/>
    <property type="match status" value="1"/>
</dbReference>
<comment type="caution">
    <text evidence="8">The sequence shown here is derived from an EMBL/GenBank/DDBJ whole genome shotgun (WGS) entry which is preliminary data.</text>
</comment>
<dbReference type="SMART" id="SM01057">
    <property type="entry name" value="Carb_anhydrase"/>
    <property type="match status" value="1"/>
</dbReference>
<sequence>MYRYDAQQNWSHISGQQQSPINITTHHRQLIATRPTFTTYQLTKIQNLGFKLSLSGHGQATLQQRPGQWQELHFHYPSEHHFDDQAAALEAHFVHQFKNGQKAVVGVLFQLGAPNPVLQQILTQVPPQAQSQTTAITVTDWLTNTAYYHYMGSLTTPPIIEGIEWYLAQQLQTVSPQQLTQFQQFFAKNNRDIQPLNDRAIFKLD</sequence>
<keyword evidence="5" id="KW-0456">Lyase</keyword>
<keyword evidence="4" id="KW-0862">Zinc</keyword>
<keyword evidence="3" id="KW-0479">Metal-binding</keyword>
<dbReference type="PROSITE" id="PS51144">
    <property type="entry name" value="ALPHA_CA_2"/>
    <property type="match status" value="1"/>
</dbReference>
<dbReference type="Proteomes" id="UP001597267">
    <property type="component" value="Unassembled WGS sequence"/>
</dbReference>
<dbReference type="InterPro" id="IPR036398">
    <property type="entry name" value="CA_dom_sf"/>
</dbReference>